<evidence type="ECO:0000313" key="1">
    <source>
        <dbReference type="EMBL" id="KAK9864171.1"/>
    </source>
</evidence>
<name>A0AAW1T585_9CHLO</name>
<keyword evidence="2" id="KW-1185">Reference proteome</keyword>
<proteinExistence type="predicted"/>
<gene>
    <name evidence="1" type="ORF">WJX84_007340</name>
</gene>
<sequence>ASNGLQLVASHHFHVSGQQMILQRAADKIHKAANSAGRPFQIPVIKKIQAKAQTRDAKVPQAPRDTSLVAQGGKLQLVERSPSLAGSPAQVLPWSAVCLQPDVQLDIFKASTHKLSDQDFQWVYLLSRDSDKARLKQKCK</sequence>
<dbReference type="EMBL" id="JALJOV010000384">
    <property type="protein sequence ID" value="KAK9864171.1"/>
    <property type="molecule type" value="Genomic_DNA"/>
</dbReference>
<protein>
    <submittedName>
        <fullName evidence="1">Uncharacterized protein</fullName>
    </submittedName>
</protein>
<accession>A0AAW1T585</accession>
<evidence type="ECO:0000313" key="2">
    <source>
        <dbReference type="Proteomes" id="UP001485043"/>
    </source>
</evidence>
<dbReference type="Proteomes" id="UP001485043">
    <property type="component" value="Unassembled WGS sequence"/>
</dbReference>
<organism evidence="1 2">
    <name type="scientific">Apatococcus fuscideae</name>
    <dbReference type="NCBI Taxonomy" id="2026836"/>
    <lineage>
        <taxon>Eukaryota</taxon>
        <taxon>Viridiplantae</taxon>
        <taxon>Chlorophyta</taxon>
        <taxon>core chlorophytes</taxon>
        <taxon>Trebouxiophyceae</taxon>
        <taxon>Chlorellales</taxon>
        <taxon>Chlorellaceae</taxon>
        <taxon>Apatococcus</taxon>
    </lineage>
</organism>
<feature type="non-terminal residue" evidence="1">
    <location>
        <position position="1"/>
    </location>
</feature>
<dbReference type="AlphaFoldDB" id="A0AAW1T585"/>
<reference evidence="1 2" key="1">
    <citation type="journal article" date="2024" name="Nat. Commun.">
        <title>Phylogenomics reveals the evolutionary origins of lichenization in chlorophyte algae.</title>
        <authorList>
            <person name="Puginier C."/>
            <person name="Libourel C."/>
            <person name="Otte J."/>
            <person name="Skaloud P."/>
            <person name="Haon M."/>
            <person name="Grisel S."/>
            <person name="Petersen M."/>
            <person name="Berrin J.G."/>
            <person name="Delaux P.M."/>
            <person name="Dal Grande F."/>
            <person name="Keller J."/>
        </authorList>
    </citation>
    <scope>NUCLEOTIDE SEQUENCE [LARGE SCALE GENOMIC DNA]</scope>
    <source>
        <strain evidence="1 2">SAG 2523</strain>
    </source>
</reference>
<comment type="caution">
    <text evidence="1">The sequence shown here is derived from an EMBL/GenBank/DDBJ whole genome shotgun (WGS) entry which is preliminary data.</text>
</comment>